<comment type="caution">
    <text evidence="2">The sequence shown here is derived from an EMBL/GenBank/DDBJ whole genome shotgun (WGS) entry which is preliminary data.</text>
</comment>
<keyword evidence="1" id="KW-1133">Transmembrane helix</keyword>
<reference evidence="2 3" key="1">
    <citation type="journal article" date="2019" name="Environ. Microbiol.">
        <title>At the nexus of three kingdoms: the genome of the mycorrhizal fungus Gigaspora margarita provides insights into plant, endobacterial and fungal interactions.</title>
        <authorList>
            <person name="Venice F."/>
            <person name="Ghignone S."/>
            <person name="Salvioli di Fossalunga A."/>
            <person name="Amselem J."/>
            <person name="Novero M."/>
            <person name="Xianan X."/>
            <person name="Sedzielewska Toro K."/>
            <person name="Morin E."/>
            <person name="Lipzen A."/>
            <person name="Grigoriev I.V."/>
            <person name="Henrissat B."/>
            <person name="Martin F.M."/>
            <person name="Bonfante P."/>
        </authorList>
    </citation>
    <scope>NUCLEOTIDE SEQUENCE [LARGE SCALE GENOMIC DNA]</scope>
    <source>
        <strain evidence="2 3">BEG34</strain>
    </source>
</reference>
<evidence type="ECO:0000313" key="2">
    <source>
        <dbReference type="EMBL" id="KAF0341931.1"/>
    </source>
</evidence>
<protein>
    <submittedName>
        <fullName evidence="2">Uncharacterized protein</fullName>
    </submittedName>
</protein>
<keyword evidence="1" id="KW-0472">Membrane</keyword>
<accession>A0A8H3ZZX1</accession>
<dbReference type="Proteomes" id="UP000439903">
    <property type="component" value="Unassembled WGS sequence"/>
</dbReference>
<dbReference type="AlphaFoldDB" id="A0A8H3ZZX1"/>
<sequence length="73" mass="8238">MKLTNDLDTEDDVDKDDIGTDDVVKDDNFKDVVGKFDDELVTGIIKVSNVVIIVYAIDVLVYTWHTSRSYNPS</sequence>
<proteinExistence type="predicted"/>
<gene>
    <name evidence="2" type="ORF">F8M41_016176</name>
</gene>
<evidence type="ECO:0000313" key="3">
    <source>
        <dbReference type="Proteomes" id="UP000439903"/>
    </source>
</evidence>
<keyword evidence="1" id="KW-0812">Transmembrane</keyword>
<keyword evidence="3" id="KW-1185">Reference proteome</keyword>
<feature type="transmembrane region" description="Helical" evidence="1">
    <location>
        <begin position="44"/>
        <end position="64"/>
    </location>
</feature>
<organism evidence="2 3">
    <name type="scientific">Gigaspora margarita</name>
    <dbReference type="NCBI Taxonomy" id="4874"/>
    <lineage>
        <taxon>Eukaryota</taxon>
        <taxon>Fungi</taxon>
        <taxon>Fungi incertae sedis</taxon>
        <taxon>Mucoromycota</taxon>
        <taxon>Glomeromycotina</taxon>
        <taxon>Glomeromycetes</taxon>
        <taxon>Diversisporales</taxon>
        <taxon>Gigasporaceae</taxon>
        <taxon>Gigaspora</taxon>
    </lineage>
</organism>
<evidence type="ECO:0000256" key="1">
    <source>
        <dbReference type="SAM" id="Phobius"/>
    </source>
</evidence>
<name>A0A8H3ZZX1_GIGMA</name>
<dbReference type="EMBL" id="WTPW01003470">
    <property type="protein sequence ID" value="KAF0341931.1"/>
    <property type="molecule type" value="Genomic_DNA"/>
</dbReference>